<protein>
    <submittedName>
        <fullName evidence="2">Mix23 protein</fullName>
    </submittedName>
</protein>
<evidence type="ECO:0000313" key="3">
    <source>
        <dbReference type="Proteomes" id="UP001377567"/>
    </source>
</evidence>
<sequence>MSDESIVARAPQVFLESNLNFPTGNRAVTEVTVTRARCIDPTLLDSFLRTMRHGSDDVLKQKINNATKTDSSRRPISEKCGDFIRGELYPNWQERSKVISFCQQQAVQMKQELDTKFAGGSDGDSDKAQVATRIDPYAERDRKLERESRYKQWRDVASWVENNLQIESILRATSESTLQEKCNANQQYLEEFKKFLADHQ</sequence>
<dbReference type="Proteomes" id="UP001377567">
    <property type="component" value="Unassembled WGS sequence"/>
</dbReference>
<dbReference type="Pfam" id="PF09774">
    <property type="entry name" value="MIX23"/>
    <property type="match status" value="1"/>
</dbReference>
<evidence type="ECO:0000313" key="2">
    <source>
        <dbReference type="EMBL" id="GMM55211.1"/>
    </source>
</evidence>
<proteinExistence type="inferred from homology"/>
<dbReference type="PANTHER" id="PTHR31905">
    <property type="entry name" value="COILED-COIL DOMAIN-CONTAINING PROTEIN 58"/>
    <property type="match status" value="1"/>
</dbReference>
<comment type="similarity">
    <text evidence="1">Belongs to the MIX23 family.</text>
</comment>
<organism evidence="2 3">
    <name type="scientific">Maudiozyma humilis</name>
    <name type="common">Sour dough yeast</name>
    <name type="synonym">Kazachstania humilis</name>
    <dbReference type="NCBI Taxonomy" id="51915"/>
    <lineage>
        <taxon>Eukaryota</taxon>
        <taxon>Fungi</taxon>
        <taxon>Dikarya</taxon>
        <taxon>Ascomycota</taxon>
        <taxon>Saccharomycotina</taxon>
        <taxon>Saccharomycetes</taxon>
        <taxon>Saccharomycetales</taxon>
        <taxon>Saccharomycetaceae</taxon>
        <taxon>Maudiozyma</taxon>
    </lineage>
</organism>
<accession>A0AAV5RX10</accession>
<dbReference type="AlphaFoldDB" id="A0AAV5RX10"/>
<keyword evidence="3" id="KW-1185">Reference proteome</keyword>
<name>A0AAV5RX10_MAUHU</name>
<dbReference type="InterPro" id="IPR016805">
    <property type="entry name" value="MIX23_fungal"/>
</dbReference>
<gene>
    <name evidence="2" type="ORF">DAKH74_018270</name>
</gene>
<dbReference type="PIRSF" id="PIRSF022603">
    <property type="entry name" value="UCP022603"/>
    <property type="match status" value="1"/>
</dbReference>
<evidence type="ECO:0000256" key="1">
    <source>
        <dbReference type="ARBA" id="ARBA00024204"/>
    </source>
</evidence>
<dbReference type="GO" id="GO:0005758">
    <property type="term" value="C:mitochondrial intermembrane space"/>
    <property type="evidence" value="ECO:0007669"/>
    <property type="project" value="InterPro"/>
</dbReference>
<reference evidence="2 3" key="1">
    <citation type="journal article" date="2023" name="Elife">
        <title>Identification of key yeast species and microbe-microbe interactions impacting larval growth of Drosophila in the wild.</title>
        <authorList>
            <person name="Mure A."/>
            <person name="Sugiura Y."/>
            <person name="Maeda R."/>
            <person name="Honda K."/>
            <person name="Sakurai N."/>
            <person name="Takahashi Y."/>
            <person name="Watada M."/>
            <person name="Katoh T."/>
            <person name="Gotoh A."/>
            <person name="Gotoh Y."/>
            <person name="Taniguchi I."/>
            <person name="Nakamura K."/>
            <person name="Hayashi T."/>
            <person name="Katayama T."/>
            <person name="Uemura T."/>
            <person name="Hattori Y."/>
        </authorList>
    </citation>
    <scope>NUCLEOTIDE SEQUENCE [LARGE SCALE GENOMIC DNA]</scope>
    <source>
        <strain evidence="2 3">KH-74</strain>
    </source>
</reference>
<comment type="caution">
    <text evidence="2">The sequence shown here is derived from an EMBL/GenBank/DDBJ whole genome shotgun (WGS) entry which is preliminary data.</text>
</comment>
<dbReference type="InterPro" id="IPR019171">
    <property type="entry name" value="MIX23"/>
</dbReference>
<dbReference type="PANTHER" id="PTHR31905:SF2">
    <property type="entry name" value="PROTEIN MIX23"/>
    <property type="match status" value="1"/>
</dbReference>
<dbReference type="EMBL" id="BTGD01000005">
    <property type="protein sequence ID" value="GMM55211.1"/>
    <property type="molecule type" value="Genomic_DNA"/>
</dbReference>